<dbReference type="SUPFAM" id="SSF56112">
    <property type="entry name" value="Protein kinase-like (PK-like)"/>
    <property type="match status" value="1"/>
</dbReference>
<feature type="region of interest" description="Disordered" evidence="1">
    <location>
        <begin position="1"/>
        <end position="21"/>
    </location>
</feature>
<dbReference type="Gene3D" id="3.30.200.20">
    <property type="entry name" value="Phosphorylase Kinase, domain 1"/>
    <property type="match status" value="1"/>
</dbReference>
<dbReference type="Gene3D" id="1.10.510.10">
    <property type="entry name" value="Transferase(Phosphotransferase) domain 1"/>
    <property type="match status" value="1"/>
</dbReference>
<dbReference type="AlphaFoldDB" id="A0AAE1MY54"/>
<dbReference type="PANTHER" id="PTHR27003">
    <property type="entry name" value="OS07G0166700 PROTEIN"/>
    <property type="match status" value="1"/>
</dbReference>
<dbReference type="GO" id="GO:0009506">
    <property type="term" value="C:plasmodesma"/>
    <property type="evidence" value="ECO:0007669"/>
    <property type="project" value="TreeGrafter"/>
</dbReference>
<dbReference type="GO" id="GO:0005886">
    <property type="term" value="C:plasma membrane"/>
    <property type="evidence" value="ECO:0007669"/>
    <property type="project" value="TreeGrafter"/>
</dbReference>
<dbReference type="Pfam" id="PF00069">
    <property type="entry name" value="Pkinase"/>
    <property type="match status" value="1"/>
</dbReference>
<organism evidence="3 4">
    <name type="scientific">Acacia crassicarpa</name>
    <name type="common">northern wattle</name>
    <dbReference type="NCBI Taxonomy" id="499986"/>
    <lineage>
        <taxon>Eukaryota</taxon>
        <taxon>Viridiplantae</taxon>
        <taxon>Streptophyta</taxon>
        <taxon>Embryophyta</taxon>
        <taxon>Tracheophyta</taxon>
        <taxon>Spermatophyta</taxon>
        <taxon>Magnoliopsida</taxon>
        <taxon>eudicotyledons</taxon>
        <taxon>Gunneridae</taxon>
        <taxon>Pentapetalae</taxon>
        <taxon>rosids</taxon>
        <taxon>fabids</taxon>
        <taxon>Fabales</taxon>
        <taxon>Fabaceae</taxon>
        <taxon>Caesalpinioideae</taxon>
        <taxon>mimosoid clade</taxon>
        <taxon>Acacieae</taxon>
        <taxon>Acacia</taxon>
    </lineage>
</organism>
<dbReference type="EMBL" id="JAWXYG010000002">
    <property type="protein sequence ID" value="KAK4279433.1"/>
    <property type="molecule type" value="Genomic_DNA"/>
</dbReference>
<dbReference type="InterPro" id="IPR011009">
    <property type="entry name" value="Kinase-like_dom_sf"/>
</dbReference>
<feature type="domain" description="Protein kinase" evidence="2">
    <location>
        <begin position="43"/>
        <end position="331"/>
    </location>
</feature>
<gene>
    <name evidence="3" type="ORF">QN277_011218</name>
</gene>
<dbReference type="GO" id="GO:0004714">
    <property type="term" value="F:transmembrane receptor protein tyrosine kinase activity"/>
    <property type="evidence" value="ECO:0007669"/>
    <property type="project" value="InterPro"/>
</dbReference>
<comment type="caution">
    <text evidence="3">The sequence shown here is derived from an EMBL/GenBank/DDBJ whole genome shotgun (WGS) entry which is preliminary data.</text>
</comment>
<accession>A0AAE1MY54</accession>
<dbReference type="PANTHER" id="PTHR27003:SF303">
    <property type="entry name" value="TYROSINE KINASE FAMILY PROTEIN"/>
    <property type="match status" value="1"/>
</dbReference>
<dbReference type="InterPro" id="IPR045272">
    <property type="entry name" value="ANXUR1/2-like"/>
</dbReference>
<sequence length="358" mass="40337">MGILSKCFGGSSSSTSRKQPSATVEDLCHRFSLEQLRKSTDGFDKSRLVAESIFSKEYRASIYVNGELKHVTVKRLRQEAATSSYGLISYKNNIIFRCQLHHPNLVSLVGFCDDHNEMIVVYDYDYAPKGSLHDQLYRTERNSPTLSWKRRLEISVGVARGLHYLHSGTKRTIIHLDIKPASIFLDENWVPKLKISGISVKGPKFSEKEARPIELESVIFTFGYVAPEHLVNAGVTHKCDVYSFGALLLELIGGKHPYHILGLHQVCDIKELRNLAGTGNGEGIIDESLVGEIAPQCWELFMEITEYCLSEDPKERPDMGEVEVQLEHVLQLQEEADANRASQASLMAQEIKDDIFPR</sequence>
<dbReference type="Proteomes" id="UP001293593">
    <property type="component" value="Unassembled WGS sequence"/>
</dbReference>
<evidence type="ECO:0000259" key="2">
    <source>
        <dbReference type="PROSITE" id="PS50011"/>
    </source>
</evidence>
<keyword evidence="4" id="KW-1185">Reference proteome</keyword>
<dbReference type="PROSITE" id="PS50011">
    <property type="entry name" value="PROTEIN_KINASE_DOM"/>
    <property type="match status" value="1"/>
</dbReference>
<evidence type="ECO:0000313" key="3">
    <source>
        <dbReference type="EMBL" id="KAK4279433.1"/>
    </source>
</evidence>
<dbReference type="InterPro" id="IPR000719">
    <property type="entry name" value="Prot_kinase_dom"/>
</dbReference>
<name>A0AAE1MY54_9FABA</name>
<dbReference type="GO" id="GO:0005524">
    <property type="term" value="F:ATP binding"/>
    <property type="evidence" value="ECO:0007669"/>
    <property type="project" value="InterPro"/>
</dbReference>
<reference evidence="3" key="1">
    <citation type="submission" date="2023-10" db="EMBL/GenBank/DDBJ databases">
        <title>Chromosome-level genome of the transformable northern wattle, Acacia crassicarpa.</title>
        <authorList>
            <person name="Massaro I."/>
            <person name="Sinha N.R."/>
            <person name="Poethig S."/>
            <person name="Leichty A.R."/>
        </authorList>
    </citation>
    <scope>NUCLEOTIDE SEQUENCE</scope>
    <source>
        <strain evidence="3">Acra3RX</strain>
        <tissue evidence="3">Leaf</tissue>
    </source>
</reference>
<protein>
    <recommendedName>
        <fullName evidence="2">Protein kinase domain-containing protein</fullName>
    </recommendedName>
</protein>
<proteinExistence type="predicted"/>
<evidence type="ECO:0000256" key="1">
    <source>
        <dbReference type="SAM" id="MobiDB-lite"/>
    </source>
</evidence>
<evidence type="ECO:0000313" key="4">
    <source>
        <dbReference type="Proteomes" id="UP001293593"/>
    </source>
</evidence>